<dbReference type="RefSeq" id="WP_006538600.1">
    <property type="nucleotide sequence ID" value="NZ_FAOZ01000011.1"/>
</dbReference>
<dbReference type="InterPro" id="IPR047990">
    <property type="entry name" value="DLW39-like"/>
</dbReference>
<evidence type="ECO:0000313" key="6">
    <source>
        <dbReference type="EMBL" id="CUU57338.1"/>
    </source>
</evidence>
<dbReference type="Pfam" id="PF00746">
    <property type="entry name" value="Gram_pos_anchor"/>
    <property type="match status" value="1"/>
</dbReference>
<accession>A0A0S4QS90</accession>
<dbReference type="EMBL" id="FAOZ01000011">
    <property type="protein sequence ID" value="CUU57338.1"/>
    <property type="molecule type" value="Genomic_DNA"/>
</dbReference>
<name>A0A0S4QS90_9ACTN</name>
<keyword evidence="7" id="KW-1185">Reference proteome</keyword>
<dbReference type="NCBIfam" id="NF038356">
    <property type="entry name" value="actino_DLW39"/>
    <property type="match status" value="1"/>
</dbReference>
<keyword evidence="3" id="KW-0732">Signal</keyword>
<dbReference type="AlphaFoldDB" id="A0A0S4QS90"/>
<keyword evidence="1" id="KW-0134">Cell wall</keyword>
<organism evidence="6 7">
    <name type="scientific">Parafrankia irregularis</name>
    <dbReference type="NCBI Taxonomy" id="795642"/>
    <lineage>
        <taxon>Bacteria</taxon>
        <taxon>Bacillati</taxon>
        <taxon>Actinomycetota</taxon>
        <taxon>Actinomycetes</taxon>
        <taxon>Frankiales</taxon>
        <taxon>Frankiaceae</taxon>
        <taxon>Parafrankia</taxon>
    </lineage>
</organism>
<dbReference type="Proteomes" id="UP000198802">
    <property type="component" value="Unassembled WGS sequence"/>
</dbReference>
<gene>
    <name evidence="6" type="ORF">Ga0074812_111175</name>
</gene>
<evidence type="ECO:0000259" key="5">
    <source>
        <dbReference type="Pfam" id="PF00746"/>
    </source>
</evidence>
<sequence length="42" mass="4685">MRKFTLIAVAASAGALLTAVRRRRNKDEIDLWREATAAQGTR</sequence>
<evidence type="ECO:0000256" key="2">
    <source>
        <dbReference type="ARBA" id="ARBA00022525"/>
    </source>
</evidence>
<evidence type="ECO:0000256" key="4">
    <source>
        <dbReference type="ARBA" id="ARBA00023088"/>
    </source>
</evidence>
<protein>
    <recommendedName>
        <fullName evidence="5">Gram-positive cocci surface proteins LPxTG domain-containing protein</fullName>
    </recommendedName>
</protein>
<proteinExistence type="predicted"/>
<feature type="domain" description="Gram-positive cocci surface proteins LPxTG" evidence="5">
    <location>
        <begin position="3"/>
        <end position="27"/>
    </location>
</feature>
<evidence type="ECO:0000256" key="3">
    <source>
        <dbReference type="ARBA" id="ARBA00022729"/>
    </source>
</evidence>
<reference evidence="7" key="1">
    <citation type="submission" date="2015-11" db="EMBL/GenBank/DDBJ databases">
        <authorList>
            <person name="Varghese N."/>
        </authorList>
    </citation>
    <scope>NUCLEOTIDE SEQUENCE [LARGE SCALE GENOMIC DNA]</scope>
    <source>
        <strain evidence="7">DSM 45899</strain>
    </source>
</reference>
<dbReference type="InterPro" id="IPR019931">
    <property type="entry name" value="LPXTG_anchor"/>
</dbReference>
<evidence type="ECO:0000313" key="7">
    <source>
        <dbReference type="Proteomes" id="UP000198802"/>
    </source>
</evidence>
<evidence type="ECO:0000256" key="1">
    <source>
        <dbReference type="ARBA" id="ARBA00022512"/>
    </source>
</evidence>
<keyword evidence="4" id="KW-0572">Peptidoglycan-anchor</keyword>
<keyword evidence="2" id="KW-0964">Secreted</keyword>